<dbReference type="RefSeq" id="WP_330973267.1">
    <property type="nucleotide sequence ID" value="NZ_JAZGLY010000001.1"/>
</dbReference>
<reference evidence="1 2" key="1">
    <citation type="submission" date="2024-01" db="EMBL/GenBank/DDBJ databases">
        <title>Niabella digestum sp. nov., isolated from waste digestion system.</title>
        <authorList>
            <person name="Zhang L."/>
        </authorList>
    </citation>
    <scope>NUCLEOTIDE SEQUENCE [LARGE SCALE GENOMIC DNA]</scope>
    <source>
        <strain evidence="1 2">A18</strain>
    </source>
</reference>
<dbReference type="InterPro" id="IPR046508">
    <property type="entry name" value="DUF6686"/>
</dbReference>
<sequence length="108" mass="12362">MSCDFQFLCYCDEGYIVRCKQCRHYQIAFISTLITVDEANFTVFCSHVRNKAAHNYAYINRDAKIIIIPTSASDVNLLLTPNELSRLYGMLEEADNEIKVQELLGLFG</sequence>
<organism evidence="1 2">
    <name type="scientific">Niabella digestorum</name>
    <dbReference type="NCBI Taxonomy" id="3117701"/>
    <lineage>
        <taxon>Bacteria</taxon>
        <taxon>Pseudomonadati</taxon>
        <taxon>Bacteroidota</taxon>
        <taxon>Chitinophagia</taxon>
        <taxon>Chitinophagales</taxon>
        <taxon>Chitinophagaceae</taxon>
        <taxon>Niabella</taxon>
    </lineage>
</organism>
<evidence type="ECO:0000313" key="2">
    <source>
        <dbReference type="Proteomes" id="UP001357452"/>
    </source>
</evidence>
<dbReference type="EMBL" id="JAZGLY010000001">
    <property type="protein sequence ID" value="MEE6185860.1"/>
    <property type="molecule type" value="Genomic_DNA"/>
</dbReference>
<keyword evidence="2" id="KW-1185">Reference proteome</keyword>
<name>A0ABU7RCZ3_9BACT</name>
<accession>A0ABU7RCZ3</accession>
<evidence type="ECO:0000313" key="1">
    <source>
        <dbReference type="EMBL" id="MEE6185860.1"/>
    </source>
</evidence>
<dbReference type="Pfam" id="PF20391">
    <property type="entry name" value="DUF6686"/>
    <property type="match status" value="1"/>
</dbReference>
<proteinExistence type="predicted"/>
<protein>
    <submittedName>
        <fullName evidence="1">DUF6686 family protein</fullName>
    </submittedName>
</protein>
<comment type="caution">
    <text evidence="1">The sequence shown here is derived from an EMBL/GenBank/DDBJ whole genome shotgun (WGS) entry which is preliminary data.</text>
</comment>
<dbReference type="Proteomes" id="UP001357452">
    <property type="component" value="Unassembled WGS sequence"/>
</dbReference>
<gene>
    <name evidence="1" type="ORF">V2H41_01105</name>
</gene>